<organism evidence="2 3">
    <name type="scientific">Ophiocordyceps camponoti-floridani</name>
    <dbReference type="NCBI Taxonomy" id="2030778"/>
    <lineage>
        <taxon>Eukaryota</taxon>
        <taxon>Fungi</taxon>
        <taxon>Dikarya</taxon>
        <taxon>Ascomycota</taxon>
        <taxon>Pezizomycotina</taxon>
        <taxon>Sordariomycetes</taxon>
        <taxon>Hypocreomycetidae</taxon>
        <taxon>Hypocreales</taxon>
        <taxon>Ophiocordycipitaceae</taxon>
        <taxon>Ophiocordyceps</taxon>
    </lineage>
</organism>
<feature type="region of interest" description="Disordered" evidence="1">
    <location>
        <begin position="83"/>
        <end position="108"/>
    </location>
</feature>
<proteinExistence type="predicted"/>
<gene>
    <name evidence="2" type="ORF">GQ602_002206</name>
</gene>
<comment type="caution">
    <text evidence="2">The sequence shown here is derived from an EMBL/GenBank/DDBJ whole genome shotgun (WGS) entry which is preliminary data.</text>
</comment>
<accession>A0A8H4Q9Y1</accession>
<evidence type="ECO:0000313" key="3">
    <source>
        <dbReference type="Proteomes" id="UP000562929"/>
    </source>
</evidence>
<evidence type="ECO:0000313" key="2">
    <source>
        <dbReference type="EMBL" id="KAF4591907.1"/>
    </source>
</evidence>
<feature type="region of interest" description="Disordered" evidence="1">
    <location>
        <begin position="1"/>
        <end position="66"/>
    </location>
</feature>
<name>A0A8H4Q9Y1_9HYPO</name>
<dbReference type="Proteomes" id="UP000562929">
    <property type="component" value="Unassembled WGS sequence"/>
</dbReference>
<feature type="compositionally biased region" description="Basic and acidic residues" evidence="1">
    <location>
        <begin position="96"/>
        <end position="108"/>
    </location>
</feature>
<protein>
    <submittedName>
        <fullName evidence="2">Uncharacterized protein</fullName>
    </submittedName>
</protein>
<keyword evidence="3" id="KW-1185">Reference proteome</keyword>
<evidence type="ECO:0000256" key="1">
    <source>
        <dbReference type="SAM" id="MobiDB-lite"/>
    </source>
</evidence>
<reference evidence="2 3" key="1">
    <citation type="journal article" date="2020" name="G3 (Bethesda)">
        <title>Genetic Underpinnings of Host Manipulation by Ophiocordyceps as Revealed by Comparative Transcriptomics.</title>
        <authorList>
            <person name="Will I."/>
            <person name="Das B."/>
            <person name="Trinh T."/>
            <person name="Brachmann A."/>
            <person name="Ohm R.A."/>
            <person name="de Bekker C."/>
        </authorList>
    </citation>
    <scope>NUCLEOTIDE SEQUENCE [LARGE SCALE GENOMIC DNA]</scope>
    <source>
        <strain evidence="2 3">EC05</strain>
    </source>
</reference>
<dbReference type="OrthoDB" id="5422107at2759"/>
<feature type="compositionally biased region" description="Polar residues" evidence="1">
    <location>
        <begin position="1"/>
        <end position="10"/>
    </location>
</feature>
<dbReference type="EMBL" id="JAACLJ010000002">
    <property type="protein sequence ID" value="KAF4591907.1"/>
    <property type="molecule type" value="Genomic_DNA"/>
</dbReference>
<sequence>MASVKNPNCRSKNRMAAQAAKKRKQRQKLNETARTKISKADASRGARPGLLPTSGPKARLSAKKSRKLDKKLGYALKRKMEADGEAVMKDAPQGEAEARGDEHMVGIE</sequence>
<feature type="compositionally biased region" description="Basic and acidic residues" evidence="1">
    <location>
        <begin position="28"/>
        <end position="44"/>
    </location>
</feature>
<dbReference type="AlphaFoldDB" id="A0A8H4Q9Y1"/>